<evidence type="ECO:0000313" key="2">
    <source>
        <dbReference type="EMBL" id="MET3577638.1"/>
    </source>
</evidence>
<gene>
    <name evidence="2" type="ORF">ABID19_000653</name>
</gene>
<comment type="caution">
    <text evidence="2">The sequence shown here is derived from an EMBL/GenBank/DDBJ whole genome shotgun (WGS) entry which is preliminary data.</text>
</comment>
<name>A0ABV2GH71_9HYPH</name>
<feature type="signal peptide" evidence="1">
    <location>
        <begin position="1"/>
        <end position="24"/>
    </location>
</feature>
<evidence type="ECO:0000313" key="3">
    <source>
        <dbReference type="Proteomes" id="UP001549204"/>
    </source>
</evidence>
<feature type="chain" id="PRO_5046475095" description="Polysaccharide lyase" evidence="1">
    <location>
        <begin position="25"/>
        <end position="284"/>
    </location>
</feature>
<keyword evidence="1" id="KW-0732">Signal</keyword>
<evidence type="ECO:0000256" key="1">
    <source>
        <dbReference type="SAM" id="SignalP"/>
    </source>
</evidence>
<organism evidence="2 3">
    <name type="scientific">Mesorhizobium robiniae</name>
    <dbReference type="NCBI Taxonomy" id="559315"/>
    <lineage>
        <taxon>Bacteria</taxon>
        <taxon>Pseudomonadati</taxon>
        <taxon>Pseudomonadota</taxon>
        <taxon>Alphaproteobacteria</taxon>
        <taxon>Hyphomicrobiales</taxon>
        <taxon>Phyllobacteriaceae</taxon>
        <taxon>Mesorhizobium</taxon>
    </lineage>
</organism>
<accession>A0ABV2GH71</accession>
<protein>
    <recommendedName>
        <fullName evidence="4">Polysaccharide lyase</fullName>
    </recommendedName>
</protein>
<dbReference type="EMBL" id="JBEPMC010000001">
    <property type="protein sequence ID" value="MET3577638.1"/>
    <property type="molecule type" value="Genomic_DNA"/>
</dbReference>
<evidence type="ECO:0008006" key="4">
    <source>
        <dbReference type="Google" id="ProtNLM"/>
    </source>
</evidence>
<dbReference type="Proteomes" id="UP001549204">
    <property type="component" value="Unassembled WGS sequence"/>
</dbReference>
<sequence length="284" mass="31005">MKKFFNLLVLTAICTIAATLVPVAAVYAQNAPYWRADWEEGPCTQASCYTDWSFVQAENSAEADPNLNAIVSGLVSTGAGNVSSHGGNSFGKFETTVAAINAGKPHSKVYKEWLFSGGLAKNDTFGRPLQAVSPSGIDGTYVAWFFIPSNYEYAGNGWTNIFQFKMTEQSPFRQDPTWWVNLTDNPTDEIVMLHVESAAAGVHNPANDVPAPKGRWFQLRADLYEGVGIDWYLDGVFWQSSSNAMWPVGRDSDGSGTPQSFVFGVGHYGGVGKLYTDDAYFVSK</sequence>
<reference evidence="2 3" key="1">
    <citation type="submission" date="2024-06" db="EMBL/GenBank/DDBJ databases">
        <title>Genomic Encyclopedia of Type Strains, Phase IV (KMG-IV): sequencing the most valuable type-strain genomes for metagenomic binning, comparative biology and taxonomic classification.</title>
        <authorList>
            <person name="Goeker M."/>
        </authorList>
    </citation>
    <scope>NUCLEOTIDE SEQUENCE [LARGE SCALE GENOMIC DNA]</scope>
    <source>
        <strain evidence="2 3">DSM 100022</strain>
    </source>
</reference>
<proteinExistence type="predicted"/>
<dbReference type="RefSeq" id="WP_354487938.1">
    <property type="nucleotide sequence ID" value="NZ_JBEPMC010000001.1"/>
</dbReference>
<keyword evidence="3" id="KW-1185">Reference proteome</keyword>